<dbReference type="EMBL" id="CM031827">
    <property type="protein sequence ID" value="KAG6722664.1"/>
    <property type="molecule type" value="Genomic_DNA"/>
</dbReference>
<dbReference type="Proteomes" id="UP000811246">
    <property type="component" value="Chromosome 3"/>
</dbReference>
<feature type="chain" id="PRO_5037977747" evidence="1">
    <location>
        <begin position="22"/>
        <end position="84"/>
    </location>
</feature>
<evidence type="ECO:0000256" key="1">
    <source>
        <dbReference type="SAM" id="SignalP"/>
    </source>
</evidence>
<feature type="signal peptide" evidence="1">
    <location>
        <begin position="1"/>
        <end position="21"/>
    </location>
</feature>
<sequence length="84" mass="9618">MQFLSILLVHFLWMLRNELDGLNFNELQNLEDQLSEGVLSVKDKRPSIGNILEKIVSDYHILYGGQLDEEVVLSKCTNAPLLVF</sequence>
<protein>
    <submittedName>
        <fullName evidence="2">Uncharacterized protein</fullName>
    </submittedName>
</protein>
<evidence type="ECO:0000313" key="3">
    <source>
        <dbReference type="Proteomes" id="UP000811246"/>
    </source>
</evidence>
<accession>A0A922JZ54</accession>
<name>A0A922JZ54_CARIL</name>
<evidence type="ECO:0000313" key="2">
    <source>
        <dbReference type="EMBL" id="KAG6722664.1"/>
    </source>
</evidence>
<proteinExistence type="predicted"/>
<comment type="caution">
    <text evidence="2">The sequence shown here is derived from an EMBL/GenBank/DDBJ whole genome shotgun (WGS) entry which is preliminary data.</text>
</comment>
<keyword evidence="1" id="KW-0732">Signal</keyword>
<gene>
    <name evidence="2" type="ORF">I3842_03G171600</name>
</gene>
<organism evidence="2 3">
    <name type="scientific">Carya illinoinensis</name>
    <name type="common">Pecan</name>
    <dbReference type="NCBI Taxonomy" id="32201"/>
    <lineage>
        <taxon>Eukaryota</taxon>
        <taxon>Viridiplantae</taxon>
        <taxon>Streptophyta</taxon>
        <taxon>Embryophyta</taxon>
        <taxon>Tracheophyta</taxon>
        <taxon>Spermatophyta</taxon>
        <taxon>Magnoliopsida</taxon>
        <taxon>eudicotyledons</taxon>
        <taxon>Gunneridae</taxon>
        <taxon>Pentapetalae</taxon>
        <taxon>rosids</taxon>
        <taxon>fabids</taxon>
        <taxon>Fagales</taxon>
        <taxon>Juglandaceae</taxon>
        <taxon>Carya</taxon>
    </lineage>
</organism>
<reference evidence="2" key="1">
    <citation type="submission" date="2021-01" db="EMBL/GenBank/DDBJ databases">
        <authorList>
            <person name="Lovell J.T."/>
            <person name="Bentley N."/>
            <person name="Bhattarai G."/>
            <person name="Jenkins J.W."/>
            <person name="Sreedasyam A."/>
            <person name="Alarcon Y."/>
            <person name="Bock C."/>
            <person name="Boston L."/>
            <person name="Carlson J."/>
            <person name="Cervantes K."/>
            <person name="Clermont K."/>
            <person name="Krom N."/>
            <person name="Kubenka K."/>
            <person name="Mamidi S."/>
            <person name="Mattison C."/>
            <person name="Monteros M."/>
            <person name="Pisani C."/>
            <person name="Plott C."/>
            <person name="Rajasekar S."/>
            <person name="Rhein H.S."/>
            <person name="Rohla C."/>
            <person name="Song M."/>
            <person name="Hilaire R.S."/>
            <person name="Shu S."/>
            <person name="Wells L."/>
            <person name="Wang X."/>
            <person name="Webber J."/>
            <person name="Heerema R.J."/>
            <person name="Klein P."/>
            <person name="Conner P."/>
            <person name="Grauke L."/>
            <person name="Grimwood J."/>
            <person name="Schmutz J."/>
            <person name="Randall J.J."/>
        </authorList>
    </citation>
    <scope>NUCLEOTIDE SEQUENCE</scope>
    <source>
        <tissue evidence="2">Leaf</tissue>
    </source>
</reference>
<dbReference type="AlphaFoldDB" id="A0A922JZ54"/>